<evidence type="ECO:0000313" key="2">
    <source>
        <dbReference type="Proteomes" id="UP001314263"/>
    </source>
</evidence>
<protein>
    <submittedName>
        <fullName evidence="1">Uncharacterized protein</fullName>
    </submittedName>
</protein>
<organism evidence="1 2">
    <name type="scientific">Coccomyxa viridis</name>
    <dbReference type="NCBI Taxonomy" id="1274662"/>
    <lineage>
        <taxon>Eukaryota</taxon>
        <taxon>Viridiplantae</taxon>
        <taxon>Chlorophyta</taxon>
        <taxon>core chlorophytes</taxon>
        <taxon>Trebouxiophyceae</taxon>
        <taxon>Trebouxiophyceae incertae sedis</taxon>
        <taxon>Coccomyxaceae</taxon>
        <taxon>Coccomyxa</taxon>
    </lineage>
</organism>
<dbReference type="AlphaFoldDB" id="A0AAV1I191"/>
<sequence length="118" mass="13540">MHRAAFHCDKHGRSAFVQALIDQLDRQHPYLNALVLRDGYRRDLVRLEDITDHRCLEYPGGGGRYHVWIFGKGRLIRHGDQGWLNWACSGNHIISDDTVVFREVLPVSTHASPVVDLQ</sequence>
<keyword evidence="2" id="KW-1185">Reference proteome</keyword>
<evidence type="ECO:0000313" key="1">
    <source>
        <dbReference type="EMBL" id="CAK0776152.1"/>
    </source>
</evidence>
<dbReference type="EMBL" id="CAUYUE010000005">
    <property type="protein sequence ID" value="CAK0776152.1"/>
    <property type="molecule type" value="Genomic_DNA"/>
</dbReference>
<gene>
    <name evidence="1" type="ORF">CVIRNUC_004346</name>
</gene>
<name>A0AAV1I191_9CHLO</name>
<accession>A0AAV1I191</accession>
<reference evidence="1 2" key="1">
    <citation type="submission" date="2023-10" db="EMBL/GenBank/DDBJ databases">
        <authorList>
            <person name="Maclean D."/>
            <person name="Macfadyen A."/>
        </authorList>
    </citation>
    <scope>NUCLEOTIDE SEQUENCE [LARGE SCALE GENOMIC DNA]</scope>
</reference>
<comment type="caution">
    <text evidence="1">The sequence shown here is derived from an EMBL/GenBank/DDBJ whole genome shotgun (WGS) entry which is preliminary data.</text>
</comment>
<dbReference type="Proteomes" id="UP001314263">
    <property type="component" value="Unassembled WGS sequence"/>
</dbReference>
<proteinExistence type="predicted"/>